<dbReference type="EMBL" id="JANQDX010000009">
    <property type="protein sequence ID" value="KAL0919753.1"/>
    <property type="molecule type" value="Genomic_DNA"/>
</dbReference>
<sequence length="364" mass="42038">MSHNALTFNFSSYFSHRIRESNSIIQSLKLHDILLLIPPRYSQWAKAVTAITRSPKIICIGIWRHFENRYGLRKFAPQLYCESLDGYWDVSSEDDASSGVVDFKEVVRDKMSSNLVQRLQDRDARVRVFTPPSSLDPLSPFKPIITYHFSCSIANSIYVNALRFAMKALIAKHIQRHSYKDAKAAMTSCLNECDDLISDMFHHFLNIMRPKHSNNAFSMETIMALVIEDSKIFQQGFFHRHHETFMQNEMNDPSETHADDSKATCTIKLQQEYLNKIIISKTMRKKHTCKTWHQRISVTGDYTLKKGGVLTKKRRGSHDEISMGKTVDKNISICSLEKTLNNKEKKRKLWRDLTGKVINKTSGI</sequence>
<accession>A0ABD0VBG1</accession>
<organism evidence="1 2">
    <name type="scientific">Dendrobium thyrsiflorum</name>
    <name type="common">Pinecone-like raceme dendrobium</name>
    <name type="synonym">Orchid</name>
    <dbReference type="NCBI Taxonomy" id="117978"/>
    <lineage>
        <taxon>Eukaryota</taxon>
        <taxon>Viridiplantae</taxon>
        <taxon>Streptophyta</taxon>
        <taxon>Embryophyta</taxon>
        <taxon>Tracheophyta</taxon>
        <taxon>Spermatophyta</taxon>
        <taxon>Magnoliopsida</taxon>
        <taxon>Liliopsida</taxon>
        <taxon>Asparagales</taxon>
        <taxon>Orchidaceae</taxon>
        <taxon>Epidendroideae</taxon>
        <taxon>Malaxideae</taxon>
        <taxon>Dendrobiinae</taxon>
        <taxon>Dendrobium</taxon>
    </lineage>
</organism>
<evidence type="ECO:0000313" key="1">
    <source>
        <dbReference type="EMBL" id="KAL0919753.1"/>
    </source>
</evidence>
<keyword evidence="2" id="KW-1185">Reference proteome</keyword>
<dbReference type="AlphaFoldDB" id="A0ABD0VBG1"/>
<evidence type="ECO:0000313" key="2">
    <source>
        <dbReference type="Proteomes" id="UP001552299"/>
    </source>
</evidence>
<comment type="caution">
    <text evidence="1">The sequence shown here is derived from an EMBL/GenBank/DDBJ whole genome shotgun (WGS) entry which is preliminary data.</text>
</comment>
<protein>
    <submittedName>
        <fullName evidence="1">Uncharacterized protein</fullName>
    </submittedName>
</protein>
<gene>
    <name evidence="1" type="ORF">M5K25_011871</name>
</gene>
<dbReference type="Proteomes" id="UP001552299">
    <property type="component" value="Unassembled WGS sequence"/>
</dbReference>
<name>A0ABD0VBG1_DENTH</name>
<proteinExistence type="predicted"/>
<reference evidence="1 2" key="1">
    <citation type="journal article" date="2024" name="Plant Biotechnol. J.">
        <title>Dendrobium thyrsiflorum genome and its molecular insights into genes involved in important horticultural traits.</title>
        <authorList>
            <person name="Chen B."/>
            <person name="Wang J.Y."/>
            <person name="Zheng P.J."/>
            <person name="Li K.L."/>
            <person name="Liang Y.M."/>
            <person name="Chen X.F."/>
            <person name="Zhang C."/>
            <person name="Zhao X."/>
            <person name="He X."/>
            <person name="Zhang G.Q."/>
            <person name="Liu Z.J."/>
            <person name="Xu Q."/>
        </authorList>
    </citation>
    <scope>NUCLEOTIDE SEQUENCE [LARGE SCALE GENOMIC DNA]</scope>
    <source>
        <strain evidence="1">GZMU011</strain>
    </source>
</reference>